<feature type="transmembrane region" description="Helical" evidence="4">
    <location>
        <begin position="295"/>
        <end position="314"/>
    </location>
</feature>
<dbReference type="PANTHER" id="PTHR31618:SF7">
    <property type="entry name" value="MECHANOSENSITIVE ION CHANNEL PROTEIN"/>
    <property type="match status" value="1"/>
</dbReference>
<organism evidence="5 6">
    <name type="scientific">Turnera subulata</name>
    <dbReference type="NCBI Taxonomy" id="218843"/>
    <lineage>
        <taxon>Eukaryota</taxon>
        <taxon>Viridiplantae</taxon>
        <taxon>Streptophyta</taxon>
        <taxon>Embryophyta</taxon>
        <taxon>Tracheophyta</taxon>
        <taxon>Spermatophyta</taxon>
        <taxon>Magnoliopsida</taxon>
        <taxon>eudicotyledons</taxon>
        <taxon>Gunneridae</taxon>
        <taxon>Pentapetalae</taxon>
        <taxon>rosids</taxon>
        <taxon>fabids</taxon>
        <taxon>Malpighiales</taxon>
        <taxon>Passifloraceae</taxon>
        <taxon>Turnera</taxon>
    </lineage>
</organism>
<name>A0A9Q0GDG2_9ROSI</name>
<comment type="subcellular location">
    <subcellularLocation>
        <location evidence="1">Membrane</location>
        <topology evidence="1">Multi-pass membrane protein</topology>
    </subcellularLocation>
</comment>
<dbReference type="Proteomes" id="UP001141552">
    <property type="component" value="Unassembled WGS sequence"/>
</dbReference>
<gene>
    <name evidence="5" type="ORF">Tsubulata_027614</name>
</gene>
<dbReference type="EMBL" id="JAKUCV010001090">
    <property type="protein sequence ID" value="KAJ4847721.1"/>
    <property type="molecule type" value="Genomic_DNA"/>
</dbReference>
<reference evidence="5" key="2">
    <citation type="journal article" date="2023" name="Plants (Basel)">
        <title>Annotation of the Turnera subulata (Passifloraceae) Draft Genome Reveals the S-Locus Evolved after the Divergence of Turneroideae from Passifloroideae in a Stepwise Manner.</title>
        <authorList>
            <person name="Henning P.M."/>
            <person name="Roalson E.H."/>
            <person name="Mir W."/>
            <person name="McCubbin A.G."/>
            <person name="Shore J.S."/>
        </authorList>
    </citation>
    <scope>NUCLEOTIDE SEQUENCE</scope>
    <source>
        <strain evidence="5">F60SS</strain>
    </source>
</reference>
<reference evidence="5" key="1">
    <citation type="submission" date="2022-02" db="EMBL/GenBank/DDBJ databases">
        <authorList>
            <person name="Henning P.M."/>
            <person name="McCubbin A.G."/>
            <person name="Shore J.S."/>
        </authorList>
    </citation>
    <scope>NUCLEOTIDE SEQUENCE</scope>
    <source>
        <strain evidence="5">F60SS</strain>
        <tissue evidence="5">Leaves</tissue>
    </source>
</reference>
<keyword evidence="6" id="KW-1185">Reference proteome</keyword>
<feature type="transmembrane region" description="Helical" evidence="4">
    <location>
        <begin position="218"/>
        <end position="238"/>
    </location>
</feature>
<feature type="compositionally biased region" description="Polar residues" evidence="3">
    <location>
        <begin position="154"/>
        <end position="175"/>
    </location>
</feature>
<feature type="region of interest" description="Disordered" evidence="3">
    <location>
        <begin position="68"/>
        <end position="190"/>
    </location>
</feature>
<dbReference type="GO" id="GO:0005886">
    <property type="term" value="C:plasma membrane"/>
    <property type="evidence" value="ECO:0007669"/>
    <property type="project" value="TreeGrafter"/>
</dbReference>
<dbReference type="GO" id="GO:0050982">
    <property type="term" value="P:detection of mechanical stimulus"/>
    <property type="evidence" value="ECO:0007669"/>
    <property type="project" value="TreeGrafter"/>
</dbReference>
<dbReference type="GO" id="GO:0008381">
    <property type="term" value="F:mechanosensitive monoatomic ion channel activity"/>
    <property type="evidence" value="ECO:0007669"/>
    <property type="project" value="TreeGrafter"/>
</dbReference>
<comment type="similarity">
    <text evidence="2">Belongs to the MscS (TC 1.A.23) family.</text>
</comment>
<evidence type="ECO:0000313" key="5">
    <source>
        <dbReference type="EMBL" id="KAJ4847721.1"/>
    </source>
</evidence>
<dbReference type="GO" id="GO:0006820">
    <property type="term" value="P:monoatomic anion transport"/>
    <property type="evidence" value="ECO:0007669"/>
    <property type="project" value="TreeGrafter"/>
</dbReference>
<proteinExistence type="inferred from homology"/>
<dbReference type="OrthoDB" id="544685at2759"/>
<evidence type="ECO:0008006" key="7">
    <source>
        <dbReference type="Google" id="ProtNLM"/>
    </source>
</evidence>
<keyword evidence="4" id="KW-0812">Transmembrane</keyword>
<protein>
    <recommendedName>
        <fullName evidence="7">Mechanosensitive ion channel protein</fullName>
    </recommendedName>
</protein>
<feature type="transmembrane region" description="Helical" evidence="4">
    <location>
        <begin position="326"/>
        <end position="346"/>
    </location>
</feature>
<feature type="compositionally biased region" description="Polar residues" evidence="3">
    <location>
        <begin position="41"/>
        <end position="53"/>
    </location>
</feature>
<feature type="region of interest" description="Disordered" evidence="3">
    <location>
        <begin position="21"/>
        <end position="55"/>
    </location>
</feature>
<comment type="caution">
    <text evidence="5">The sequence shown here is derived from an EMBL/GenBank/DDBJ whole genome shotgun (WGS) entry which is preliminary data.</text>
</comment>
<evidence type="ECO:0000313" key="6">
    <source>
        <dbReference type="Proteomes" id="UP001141552"/>
    </source>
</evidence>
<keyword evidence="4" id="KW-0472">Membrane</keyword>
<evidence type="ECO:0000256" key="1">
    <source>
        <dbReference type="ARBA" id="ARBA00004141"/>
    </source>
</evidence>
<dbReference type="InterPro" id="IPR016688">
    <property type="entry name" value="MscS-like_plants/fungi"/>
</dbReference>
<evidence type="ECO:0000256" key="3">
    <source>
        <dbReference type="SAM" id="MobiDB-lite"/>
    </source>
</evidence>
<feature type="compositionally biased region" description="Low complexity" evidence="3">
    <location>
        <begin position="72"/>
        <end position="84"/>
    </location>
</feature>
<dbReference type="AlphaFoldDB" id="A0A9Q0GDG2"/>
<dbReference type="PANTHER" id="PTHR31618">
    <property type="entry name" value="MECHANOSENSITIVE ION CHANNEL PROTEIN 5"/>
    <property type="match status" value="1"/>
</dbReference>
<evidence type="ECO:0000256" key="2">
    <source>
        <dbReference type="ARBA" id="ARBA00008017"/>
    </source>
</evidence>
<keyword evidence="4" id="KW-1133">Transmembrane helix</keyword>
<feature type="compositionally biased region" description="Low complexity" evidence="3">
    <location>
        <begin position="139"/>
        <end position="153"/>
    </location>
</feature>
<evidence type="ECO:0000256" key="4">
    <source>
        <dbReference type="SAM" id="Phobius"/>
    </source>
</evidence>
<feature type="transmembrane region" description="Helical" evidence="4">
    <location>
        <begin position="250"/>
        <end position="275"/>
    </location>
</feature>
<sequence>METGPGLGKKKGTNHVVLQIPTYQEPPFTNHESIDTIKPSFAQNSHSDSSPIDSNLEFPELQNLRVKVQDVHTTSHSSSEITTPIPSPHRPPKLPFTESISRRRSLTRSEFSKPKSRLVEPPYPIDAELKEEKTRLANSSPSRSKSPSVASPSHLKSTPATQKGNLKSAPVTTKTPWVGTPGLEDEDEDEDDEVYKTAILKVSEPRGKKWKVFFLTEFSTFVCLMGLLIASLTVHGLLHCMIWGLELWKCCVLVLVIFSGRLFSEWLINVLVFLIEMNYLLKNKVLYFVYGLKKSVQAFIWLGLVLLAWGLLFDGGVERTRKTSKILNYVTRTLASFLVGAGMWLAKTFLVKLVASSFHANRFFDRIQESIFHQYILRTLSGPPVMEMGEKIGSSAEKQNKRRKEIDMVKKMKRGKVSAWTMRGLIKVISGTGLSTLSGTLDESDDEEGEQKGKEITSQWQAKAAAYKIFRNVAKPGSKYIDEDDLLRFMKRDEVENVIPLFEGAAETRKIKKSALKNWLVNVYNERKALALSLNDTKTAIEELNRLLSGVKEIENVNKMKMALYVNHTIIFQNPGDRGNRRSDLMLELKKILEDLGIKYHLLPQEVRLKNI</sequence>
<accession>A0A9Q0GDG2</accession>